<evidence type="ECO:0000256" key="5">
    <source>
        <dbReference type="ARBA" id="ARBA00022840"/>
    </source>
</evidence>
<dbReference type="InterPro" id="IPR045270">
    <property type="entry name" value="STKc_AGC"/>
</dbReference>
<gene>
    <name evidence="8" type="ORF">HERILL_LOCUS12799</name>
</gene>
<dbReference type="AlphaFoldDB" id="A0A7R8V155"/>
<feature type="region of interest" description="Disordered" evidence="6">
    <location>
        <begin position="1"/>
        <end position="26"/>
    </location>
</feature>
<feature type="domain" description="Protein kinase" evidence="7">
    <location>
        <begin position="108"/>
        <end position="314"/>
    </location>
</feature>
<dbReference type="Gene3D" id="1.10.510.10">
    <property type="entry name" value="Transferase(Phosphotransferase) domain 1"/>
    <property type="match status" value="1"/>
</dbReference>
<dbReference type="InterPro" id="IPR011009">
    <property type="entry name" value="Kinase-like_dom_sf"/>
</dbReference>
<dbReference type="InterPro" id="IPR000719">
    <property type="entry name" value="Prot_kinase_dom"/>
</dbReference>
<proteinExistence type="predicted"/>
<sequence>MGNLTTRNVRKETKSQRGQFAGGRETEELTRPINFRQISAWSLGSLSERLNWSFNSTRSTYSFSKPKNKSFNQRSSSTRQNSKTSWPVPLIDSIFQSHFKRASRNDEFVVDQVIAKGAFGIVFKIVDKNNTNLEYALKVLSKSKVIQNNSVQQLKDEVDIQKICSHHQFIVKQLDAWQNRRHLHILLEYIPGGELFSRICRFPYELVRLYVAEISLAIDFLHNAGIIFRDVKPENILLTADYHIKLTDFGLSKWLKFGERTKTMCGTFQYMAPEILNGEMYGHAVDWWAIGVVACRMFTNEVSPKFLIAYLVNW</sequence>
<dbReference type="PANTHER" id="PTHR24351">
    <property type="entry name" value="RIBOSOMAL PROTEIN S6 KINASE"/>
    <property type="match status" value="1"/>
</dbReference>
<dbReference type="CDD" id="cd05123">
    <property type="entry name" value="STKc_AGC"/>
    <property type="match status" value="1"/>
</dbReference>
<dbReference type="SMART" id="SM00220">
    <property type="entry name" value="S_TKc"/>
    <property type="match status" value="1"/>
</dbReference>
<evidence type="ECO:0000256" key="2">
    <source>
        <dbReference type="ARBA" id="ARBA00022679"/>
    </source>
</evidence>
<evidence type="ECO:0000256" key="4">
    <source>
        <dbReference type="ARBA" id="ARBA00022777"/>
    </source>
</evidence>
<dbReference type="InParanoid" id="A0A7R8V155"/>
<evidence type="ECO:0000313" key="8">
    <source>
        <dbReference type="EMBL" id="CAD7090307.1"/>
    </source>
</evidence>
<evidence type="ECO:0000256" key="1">
    <source>
        <dbReference type="ARBA" id="ARBA00022527"/>
    </source>
</evidence>
<keyword evidence="9" id="KW-1185">Reference proteome</keyword>
<keyword evidence="2" id="KW-0808">Transferase</keyword>
<name>A0A7R8V155_HERIL</name>
<dbReference type="OrthoDB" id="3205605at2759"/>
<organism evidence="8 9">
    <name type="scientific">Hermetia illucens</name>
    <name type="common">Black soldier fly</name>
    <dbReference type="NCBI Taxonomy" id="343691"/>
    <lineage>
        <taxon>Eukaryota</taxon>
        <taxon>Metazoa</taxon>
        <taxon>Ecdysozoa</taxon>
        <taxon>Arthropoda</taxon>
        <taxon>Hexapoda</taxon>
        <taxon>Insecta</taxon>
        <taxon>Pterygota</taxon>
        <taxon>Neoptera</taxon>
        <taxon>Endopterygota</taxon>
        <taxon>Diptera</taxon>
        <taxon>Brachycera</taxon>
        <taxon>Stratiomyomorpha</taxon>
        <taxon>Stratiomyidae</taxon>
        <taxon>Hermetiinae</taxon>
        <taxon>Hermetia</taxon>
    </lineage>
</organism>
<keyword evidence="4" id="KW-0418">Kinase</keyword>
<protein>
    <recommendedName>
        <fullName evidence="7">Protein kinase domain-containing protein</fullName>
    </recommendedName>
</protein>
<evidence type="ECO:0000259" key="7">
    <source>
        <dbReference type="PROSITE" id="PS50011"/>
    </source>
</evidence>
<feature type="region of interest" description="Disordered" evidence="6">
    <location>
        <begin position="60"/>
        <end position="84"/>
    </location>
</feature>
<dbReference type="FunCoup" id="A0A7R8V155">
    <property type="interactions" value="130"/>
</dbReference>
<dbReference type="GO" id="GO:0004674">
    <property type="term" value="F:protein serine/threonine kinase activity"/>
    <property type="evidence" value="ECO:0007669"/>
    <property type="project" value="UniProtKB-KW"/>
</dbReference>
<evidence type="ECO:0000256" key="3">
    <source>
        <dbReference type="ARBA" id="ARBA00022741"/>
    </source>
</evidence>
<dbReference type="Pfam" id="PF00069">
    <property type="entry name" value="Pkinase"/>
    <property type="match status" value="1"/>
</dbReference>
<dbReference type="GO" id="GO:0005524">
    <property type="term" value="F:ATP binding"/>
    <property type="evidence" value="ECO:0007669"/>
    <property type="project" value="UniProtKB-KW"/>
</dbReference>
<dbReference type="EMBL" id="LR899013">
    <property type="protein sequence ID" value="CAD7090307.1"/>
    <property type="molecule type" value="Genomic_DNA"/>
</dbReference>
<keyword evidence="3" id="KW-0547">Nucleotide-binding</keyword>
<evidence type="ECO:0000256" key="6">
    <source>
        <dbReference type="SAM" id="MobiDB-lite"/>
    </source>
</evidence>
<reference evidence="8 9" key="1">
    <citation type="submission" date="2020-11" db="EMBL/GenBank/DDBJ databases">
        <authorList>
            <person name="Wallbank WR R."/>
            <person name="Pardo Diaz C."/>
            <person name="Kozak K."/>
            <person name="Martin S."/>
            <person name="Jiggins C."/>
            <person name="Moest M."/>
            <person name="Warren A I."/>
            <person name="Generalovic N T."/>
            <person name="Byers J.R.P. K."/>
            <person name="Montejo-Kovacevich G."/>
            <person name="Yen C E."/>
        </authorList>
    </citation>
    <scope>NUCLEOTIDE SEQUENCE [LARGE SCALE GENOMIC DNA]</scope>
</reference>
<accession>A0A7R8V155</accession>
<dbReference type="Proteomes" id="UP000594454">
    <property type="component" value="Chromosome 5"/>
</dbReference>
<keyword evidence="5" id="KW-0067">ATP-binding</keyword>
<dbReference type="SUPFAM" id="SSF56112">
    <property type="entry name" value="Protein kinase-like (PK-like)"/>
    <property type="match status" value="1"/>
</dbReference>
<dbReference type="PROSITE" id="PS50011">
    <property type="entry name" value="PROTEIN_KINASE_DOM"/>
    <property type="match status" value="1"/>
</dbReference>
<dbReference type="Gene3D" id="3.30.200.20">
    <property type="entry name" value="Phosphorylase Kinase, domain 1"/>
    <property type="match status" value="1"/>
</dbReference>
<evidence type="ECO:0000313" key="9">
    <source>
        <dbReference type="Proteomes" id="UP000594454"/>
    </source>
</evidence>
<keyword evidence="1" id="KW-0723">Serine/threonine-protein kinase</keyword>